<dbReference type="GO" id="GO:0004190">
    <property type="term" value="F:aspartic-type endopeptidase activity"/>
    <property type="evidence" value="ECO:0007669"/>
    <property type="project" value="InterPro"/>
</dbReference>
<keyword evidence="5" id="KW-1185">Reference proteome</keyword>
<evidence type="ECO:0000313" key="4">
    <source>
        <dbReference type="Proteomes" id="UP000294613"/>
    </source>
</evidence>
<dbReference type="GO" id="GO:0030436">
    <property type="term" value="P:asexual sporulation"/>
    <property type="evidence" value="ECO:0007669"/>
    <property type="project" value="InterPro"/>
</dbReference>
<keyword evidence="1" id="KW-0812">Transmembrane</keyword>
<dbReference type="Pfam" id="PF03419">
    <property type="entry name" value="Peptidase_U4"/>
    <property type="match status" value="1"/>
</dbReference>
<dbReference type="GO" id="GO:0006508">
    <property type="term" value="P:proteolysis"/>
    <property type="evidence" value="ECO:0007669"/>
    <property type="project" value="InterPro"/>
</dbReference>
<dbReference type="Proteomes" id="UP000294613">
    <property type="component" value="Unassembled WGS sequence"/>
</dbReference>
<keyword evidence="1" id="KW-1133">Transmembrane helix</keyword>
<dbReference type="InterPro" id="IPR005081">
    <property type="entry name" value="SpoIIGA"/>
</dbReference>
<keyword evidence="1" id="KW-0472">Membrane</keyword>
<proteinExistence type="predicted"/>
<evidence type="ECO:0000256" key="1">
    <source>
        <dbReference type="SAM" id="Phobius"/>
    </source>
</evidence>
<dbReference type="EMBL" id="BHEO01000008">
    <property type="protein sequence ID" value="GBU05231.1"/>
    <property type="molecule type" value="Genomic_DNA"/>
</dbReference>
<gene>
    <name evidence="2" type="primary">spoIIGA</name>
    <name evidence="3" type="ORF">EDD74_102153</name>
    <name evidence="2" type="ORF">FAEUMB_17720</name>
</gene>
<feature type="transmembrane region" description="Helical" evidence="1">
    <location>
        <begin position="115"/>
        <end position="138"/>
    </location>
</feature>
<accession>A0A4R3JS34</accession>
<dbReference type="Proteomes" id="UP000702954">
    <property type="component" value="Unassembled WGS sequence"/>
</dbReference>
<evidence type="ECO:0000313" key="2">
    <source>
        <dbReference type="EMBL" id="GBU05231.1"/>
    </source>
</evidence>
<feature type="transmembrane region" description="Helical" evidence="1">
    <location>
        <begin position="62"/>
        <end position="80"/>
    </location>
</feature>
<dbReference type="AlphaFoldDB" id="A0A4R3JS34"/>
<dbReference type="RefSeq" id="WP_016440035.1">
    <property type="nucleotide sequence ID" value="NZ_BHEO01000008.1"/>
</dbReference>
<evidence type="ECO:0000313" key="5">
    <source>
        <dbReference type="Proteomes" id="UP000702954"/>
    </source>
</evidence>
<reference evidence="2 5" key="1">
    <citation type="journal article" date="2018" name="Int. J. Syst. Evol. Microbiol.">
        <title>Draft Genome Sequence of Faecalimonas umbilicata JCM 30896T, an Acetate-Producing Bacterium Isolated from Human Feces.</title>
        <authorList>
            <person name="Sakamoto M."/>
            <person name="Ikeyama N."/>
            <person name="Yuki M."/>
            <person name="Ohkuma M."/>
        </authorList>
    </citation>
    <scope>NUCLEOTIDE SEQUENCE [LARGE SCALE GENOMIC DNA]</scope>
    <source>
        <strain evidence="2 5">EGH7</strain>
    </source>
</reference>
<name>A0A4R3JS34_9FIRM</name>
<protein>
    <submittedName>
        <fullName evidence="2">Sporulation sigma-E factor-processing peptidase</fullName>
    </submittedName>
    <submittedName>
        <fullName evidence="3">Stage II sporulation protein GA (Sporulation sigma-E factor processing peptidase)</fullName>
    </submittedName>
</protein>
<organism evidence="3 4">
    <name type="scientific">Faecalimonas umbilicata</name>
    <dbReference type="NCBI Taxonomy" id="1912855"/>
    <lineage>
        <taxon>Bacteria</taxon>
        <taxon>Bacillati</taxon>
        <taxon>Bacillota</taxon>
        <taxon>Clostridia</taxon>
        <taxon>Lachnospirales</taxon>
        <taxon>Lachnospiraceae</taxon>
        <taxon>Faecalimonas</taxon>
    </lineage>
</organism>
<sequence length="263" mass="29493">MYYEVYIDVLFLINFMMDYLLLLIVRRVLKCTATHGNICVGSIFGAAAVCICMLLPVRSTLIRFLLFHLSVNAAMIWIGLKIRTLREFLKAFAALYASAFLLGGVFTWLQPYVRAGSLFFGAAVGSYYLVIGIWKFLLYLQRMNKYQYTVTVYTSGESCTIHALLDTGNSLCDPVTGKPVCILGKRQAGEILKEKELQTLRYIPYCSVGTEKGVLPVIRAEKMCIHTGQECWVEKPLIGICEEDSFTNGEYQMILNPAILGGV</sequence>
<feature type="transmembrane region" description="Helical" evidence="1">
    <location>
        <begin position="6"/>
        <end position="25"/>
    </location>
</feature>
<reference evidence="3 4" key="2">
    <citation type="submission" date="2019-03" db="EMBL/GenBank/DDBJ databases">
        <title>Genomic Encyclopedia of Type Strains, Phase IV (KMG-IV): sequencing the most valuable type-strain genomes for metagenomic binning, comparative biology and taxonomic classification.</title>
        <authorList>
            <person name="Goeker M."/>
        </authorList>
    </citation>
    <scope>NUCLEOTIDE SEQUENCE [LARGE SCALE GENOMIC DNA]</scope>
    <source>
        <strain evidence="3 4">DSM 103426</strain>
    </source>
</reference>
<comment type="caution">
    <text evidence="3">The sequence shown here is derived from an EMBL/GenBank/DDBJ whole genome shotgun (WGS) entry which is preliminary data.</text>
</comment>
<feature type="transmembrane region" description="Helical" evidence="1">
    <location>
        <begin position="92"/>
        <end position="109"/>
    </location>
</feature>
<feature type="transmembrane region" description="Helical" evidence="1">
    <location>
        <begin position="37"/>
        <end position="56"/>
    </location>
</feature>
<dbReference type="EMBL" id="SLZV01000002">
    <property type="protein sequence ID" value="TCS69980.1"/>
    <property type="molecule type" value="Genomic_DNA"/>
</dbReference>
<evidence type="ECO:0000313" key="3">
    <source>
        <dbReference type="EMBL" id="TCS69980.1"/>
    </source>
</evidence>